<dbReference type="SUPFAM" id="SSF51011">
    <property type="entry name" value="Glycosyl hydrolase domain"/>
    <property type="match status" value="1"/>
</dbReference>
<keyword evidence="6 10" id="KW-0328">Glycosyltransferase</keyword>
<dbReference type="STRING" id="155865.SAMN05216515_10844"/>
<evidence type="ECO:0000256" key="2">
    <source>
        <dbReference type="ARBA" id="ARBA00002953"/>
    </source>
</evidence>
<evidence type="ECO:0000256" key="5">
    <source>
        <dbReference type="ARBA" id="ARBA00022600"/>
    </source>
</evidence>
<sequence length="705" mass="80837">MTVKKDIISEQKYLFHQGKNYRTYDLLGAHPAGKKPEDGIVFRVWAPRAQAVSLVSDRNGWDPEAEPMVQMADDPTIWELTAKEMRVGDLYKYAVTADDGRVMFKADPYAFESEKGTVDEGHQMASRVSDLAYFYQWGDQEWIRSRDGRNHYESPMNIYEVHLGSWRHRKDGSVMSYRELAGKLIPYVKKMGYTHLEVMPLTEYPFEGSWGYQVTGYFSITSRYGTPDDFKYFVDSCHRAGIGIIMDWVPAHFPKDAHGLIDFDGHHLYEDSEPNRMEHKGWGTRAFDFGRPEVLSFLISDAFFFCDVYHIDGLRVDAVAAMLYLDYDRKAGEWTPNKNGGRENLEAIHFLREVNSDVLSSFPGVMMIAEESTAWPMVTRPPEDGGLGFNYKWNMGWMNDTLAYFSKDPIFRGGMHHNLTFSMTYAYSENFILPISHDEVVHGKCSMLSKMPGEYDDKFAGLRSFFVYMMTHPGKKLTFMGAEFGQFIEWDEKKELDWMLLDYEKHRKLRNFVQELNHFYKEHPSMWKKDDAMEGFRWIDADNAQDNTFTYYRTDGAAPDPEVELVALNLSGLDFPVYDIGVPDAEYYEVMIDTDRTGFGGTGSRRKRRYHVEEGPCNGYEQHITVPLPKFSGIILQKCGDSHIAKPKSTGKKAKKAPVKSAAAEKKGKGAAKKVPVKSARKNNGKKTPAVKKPRTAHTENTMKK</sequence>
<dbReference type="Gene3D" id="2.60.40.1180">
    <property type="entry name" value="Golgi alpha-mannosidase II"/>
    <property type="match status" value="1"/>
</dbReference>
<dbReference type="Gene3D" id="3.20.20.80">
    <property type="entry name" value="Glycosidases"/>
    <property type="match status" value="1"/>
</dbReference>
<comment type="similarity">
    <text evidence="4 10">Belongs to the glycosyl hydrolase 13 family. GlgB subfamily.</text>
</comment>
<dbReference type="PIRSF" id="PIRSF000463">
    <property type="entry name" value="GlgB"/>
    <property type="match status" value="1"/>
</dbReference>
<dbReference type="InterPro" id="IPR006407">
    <property type="entry name" value="GlgB"/>
</dbReference>
<evidence type="ECO:0000256" key="6">
    <source>
        <dbReference type="ARBA" id="ARBA00022676"/>
    </source>
</evidence>
<dbReference type="InterPro" id="IPR017853">
    <property type="entry name" value="GH"/>
</dbReference>
<dbReference type="Pfam" id="PF02922">
    <property type="entry name" value="CBM_48"/>
    <property type="match status" value="1"/>
</dbReference>
<dbReference type="PANTHER" id="PTHR43651">
    <property type="entry name" value="1,4-ALPHA-GLUCAN-BRANCHING ENZYME"/>
    <property type="match status" value="1"/>
</dbReference>
<comment type="function">
    <text evidence="2 10">Catalyzes the formation of the alpha-1,6-glucosidic linkages in glycogen by scission of a 1,4-alpha-linked oligosaccharide from growing alpha-1,4-glucan chains and the subsequent attachment of the oligosaccharide to the alpha-1,6 position.</text>
</comment>
<dbReference type="CDD" id="cd11322">
    <property type="entry name" value="AmyAc_Glg_BE"/>
    <property type="match status" value="1"/>
</dbReference>
<comment type="catalytic activity">
    <reaction evidence="1 10">
        <text>Transfers a segment of a (1-&gt;4)-alpha-D-glucan chain to a primary hydroxy group in a similar glucan chain.</text>
        <dbReference type="EC" id="2.4.1.18"/>
    </reaction>
</comment>
<dbReference type="UniPathway" id="UPA00164"/>
<accession>A0A1I7GN88</accession>
<comment type="pathway">
    <text evidence="3 10">Glycan biosynthesis; glycogen biosynthesis.</text>
</comment>
<feature type="compositionally biased region" description="Basic residues" evidence="12">
    <location>
        <begin position="645"/>
        <end position="658"/>
    </location>
</feature>
<feature type="region of interest" description="Disordered" evidence="12">
    <location>
        <begin position="645"/>
        <end position="705"/>
    </location>
</feature>
<dbReference type="GO" id="GO:0043169">
    <property type="term" value="F:cation binding"/>
    <property type="evidence" value="ECO:0007669"/>
    <property type="project" value="InterPro"/>
</dbReference>
<evidence type="ECO:0000259" key="13">
    <source>
        <dbReference type="SMART" id="SM00642"/>
    </source>
</evidence>
<dbReference type="EMBL" id="FPBT01000008">
    <property type="protein sequence ID" value="SFU49889.1"/>
    <property type="molecule type" value="Genomic_DNA"/>
</dbReference>
<evidence type="ECO:0000256" key="10">
    <source>
        <dbReference type="HAMAP-Rule" id="MF_00685"/>
    </source>
</evidence>
<dbReference type="InterPro" id="IPR044143">
    <property type="entry name" value="GlgB_N_E_set_prok"/>
</dbReference>
<evidence type="ECO:0000256" key="12">
    <source>
        <dbReference type="SAM" id="MobiDB-lite"/>
    </source>
</evidence>
<dbReference type="InterPro" id="IPR006048">
    <property type="entry name" value="A-amylase/branching_C"/>
</dbReference>
<evidence type="ECO:0000256" key="7">
    <source>
        <dbReference type="ARBA" id="ARBA00022679"/>
    </source>
</evidence>
<reference evidence="14 15" key="1">
    <citation type="submission" date="2016-10" db="EMBL/GenBank/DDBJ databases">
        <authorList>
            <person name="de Groot N.N."/>
        </authorList>
    </citation>
    <scope>NUCLEOTIDE SEQUENCE [LARGE SCALE GENOMIC DNA]</scope>
    <source>
        <strain evidence="14 15">KHGC13</strain>
    </source>
</reference>
<organism evidence="14 15">
    <name type="scientific">Eubacterium pyruvativorans</name>
    <dbReference type="NCBI Taxonomy" id="155865"/>
    <lineage>
        <taxon>Bacteria</taxon>
        <taxon>Bacillati</taxon>
        <taxon>Bacillota</taxon>
        <taxon>Clostridia</taxon>
        <taxon>Eubacteriales</taxon>
        <taxon>Eubacteriaceae</taxon>
        <taxon>Eubacterium</taxon>
    </lineage>
</organism>
<dbReference type="GO" id="GO:0005829">
    <property type="term" value="C:cytosol"/>
    <property type="evidence" value="ECO:0007669"/>
    <property type="project" value="TreeGrafter"/>
</dbReference>
<dbReference type="PANTHER" id="PTHR43651:SF3">
    <property type="entry name" value="1,4-ALPHA-GLUCAN-BRANCHING ENZYME"/>
    <property type="match status" value="1"/>
</dbReference>
<dbReference type="OrthoDB" id="9800174at2"/>
<dbReference type="EC" id="2.4.1.18" evidence="10"/>
<dbReference type="NCBIfam" id="NF008967">
    <property type="entry name" value="PRK12313.1"/>
    <property type="match status" value="1"/>
</dbReference>
<keyword evidence="8 10" id="KW-0320">Glycogen biosynthesis</keyword>
<dbReference type="InterPro" id="IPR014756">
    <property type="entry name" value="Ig_E-set"/>
</dbReference>
<proteinExistence type="inferred from homology"/>
<dbReference type="SUPFAM" id="SSF51445">
    <property type="entry name" value="(Trans)glycosidases"/>
    <property type="match status" value="1"/>
</dbReference>
<dbReference type="Pfam" id="PF00128">
    <property type="entry name" value="Alpha-amylase"/>
    <property type="match status" value="1"/>
</dbReference>
<name>A0A1I7GN88_9FIRM</name>
<dbReference type="InterPro" id="IPR037439">
    <property type="entry name" value="Branching_enzy"/>
</dbReference>
<keyword evidence="9 10" id="KW-0119">Carbohydrate metabolism</keyword>
<feature type="active site" description="Proton donor" evidence="10 11">
    <location>
        <position position="370"/>
    </location>
</feature>
<dbReference type="SUPFAM" id="SSF81296">
    <property type="entry name" value="E set domains"/>
    <property type="match status" value="1"/>
</dbReference>
<dbReference type="GO" id="GO:0003844">
    <property type="term" value="F:1,4-alpha-glucan branching enzyme activity"/>
    <property type="evidence" value="ECO:0007669"/>
    <property type="project" value="UniProtKB-UniRule"/>
</dbReference>
<protein>
    <recommendedName>
        <fullName evidence="10">1,4-alpha-glucan branching enzyme GlgB</fullName>
        <ecNumber evidence="10">2.4.1.18</ecNumber>
    </recommendedName>
    <alternativeName>
        <fullName evidence="10">1,4-alpha-D-glucan:1,4-alpha-D-glucan 6-glucosyl-transferase</fullName>
    </alternativeName>
    <alternativeName>
        <fullName evidence="10">Alpha-(1-&gt;4)-glucan branching enzyme</fullName>
    </alternativeName>
    <alternativeName>
        <fullName evidence="10">Glycogen branching enzyme</fullName>
        <shortName evidence="10">BE</shortName>
    </alternativeName>
</protein>
<dbReference type="AlphaFoldDB" id="A0A1I7GN88"/>
<dbReference type="Proteomes" id="UP000198817">
    <property type="component" value="Unassembled WGS sequence"/>
</dbReference>
<dbReference type="Pfam" id="PF02806">
    <property type="entry name" value="Alpha-amylase_C"/>
    <property type="match status" value="1"/>
</dbReference>
<dbReference type="FunFam" id="3.20.20.80:FF:000003">
    <property type="entry name" value="1,4-alpha-glucan branching enzyme GlgB"/>
    <property type="match status" value="1"/>
</dbReference>
<feature type="active site" description="Nucleophile" evidence="10 11">
    <location>
        <position position="317"/>
    </location>
</feature>
<feature type="compositionally biased region" description="Basic residues" evidence="12">
    <location>
        <begin position="669"/>
        <end position="696"/>
    </location>
</feature>
<evidence type="ECO:0000256" key="3">
    <source>
        <dbReference type="ARBA" id="ARBA00004964"/>
    </source>
</evidence>
<evidence type="ECO:0000313" key="15">
    <source>
        <dbReference type="Proteomes" id="UP000198817"/>
    </source>
</evidence>
<dbReference type="InterPro" id="IPR013780">
    <property type="entry name" value="Glyco_hydro_b"/>
</dbReference>
<evidence type="ECO:0000256" key="11">
    <source>
        <dbReference type="PIRSR" id="PIRSR000463-1"/>
    </source>
</evidence>
<dbReference type="NCBIfam" id="NF003811">
    <property type="entry name" value="PRK05402.1"/>
    <property type="match status" value="1"/>
</dbReference>
<gene>
    <name evidence="10" type="primary">glgB</name>
    <name evidence="14" type="ORF">SAMN05216508_10824</name>
</gene>
<dbReference type="GO" id="GO:0004553">
    <property type="term" value="F:hydrolase activity, hydrolyzing O-glycosyl compounds"/>
    <property type="evidence" value="ECO:0007669"/>
    <property type="project" value="InterPro"/>
</dbReference>
<evidence type="ECO:0000256" key="4">
    <source>
        <dbReference type="ARBA" id="ARBA00009000"/>
    </source>
</evidence>
<evidence type="ECO:0000256" key="9">
    <source>
        <dbReference type="ARBA" id="ARBA00023277"/>
    </source>
</evidence>
<keyword evidence="5 10" id="KW-0321">Glycogen metabolism</keyword>
<dbReference type="CDD" id="cd02855">
    <property type="entry name" value="E_set_GBE_prok_N"/>
    <property type="match status" value="1"/>
</dbReference>
<dbReference type="NCBIfam" id="TIGR01515">
    <property type="entry name" value="branching_enzym"/>
    <property type="match status" value="1"/>
</dbReference>
<dbReference type="InterPro" id="IPR006047">
    <property type="entry name" value="GH13_cat_dom"/>
</dbReference>
<dbReference type="HAMAP" id="MF_00685">
    <property type="entry name" value="GlgB"/>
    <property type="match status" value="1"/>
</dbReference>
<evidence type="ECO:0000256" key="8">
    <source>
        <dbReference type="ARBA" id="ARBA00023056"/>
    </source>
</evidence>
<keyword evidence="7 10" id="KW-0808">Transferase</keyword>
<dbReference type="InterPro" id="IPR004193">
    <property type="entry name" value="Glyco_hydro_13_N"/>
</dbReference>
<evidence type="ECO:0000256" key="1">
    <source>
        <dbReference type="ARBA" id="ARBA00000826"/>
    </source>
</evidence>
<evidence type="ECO:0000313" key="14">
    <source>
        <dbReference type="EMBL" id="SFU49889.1"/>
    </source>
</evidence>
<dbReference type="GO" id="GO:0005978">
    <property type="term" value="P:glycogen biosynthetic process"/>
    <property type="evidence" value="ECO:0007669"/>
    <property type="project" value="UniProtKB-UniRule"/>
</dbReference>
<comment type="subunit">
    <text evidence="10">Monomer.</text>
</comment>
<keyword evidence="15" id="KW-1185">Reference proteome</keyword>
<dbReference type="InterPro" id="IPR013783">
    <property type="entry name" value="Ig-like_fold"/>
</dbReference>
<dbReference type="SMART" id="SM00642">
    <property type="entry name" value="Aamy"/>
    <property type="match status" value="1"/>
</dbReference>
<dbReference type="Gene3D" id="2.60.40.10">
    <property type="entry name" value="Immunoglobulins"/>
    <property type="match status" value="1"/>
</dbReference>
<feature type="domain" description="Glycosyl hydrolase family 13 catalytic" evidence="13">
    <location>
        <begin position="160"/>
        <end position="520"/>
    </location>
</feature>
<dbReference type="RefSeq" id="WP_090470948.1">
    <property type="nucleotide sequence ID" value="NZ_FOWF01000008.1"/>
</dbReference>